<evidence type="ECO:0000256" key="2">
    <source>
        <dbReference type="ARBA" id="ARBA00022723"/>
    </source>
</evidence>
<feature type="domain" description="Superoxide dismutase copper/zinc binding" evidence="10">
    <location>
        <begin position="34"/>
        <end position="167"/>
    </location>
</feature>
<keyword evidence="5 8" id="KW-0560">Oxidoreductase</keyword>
<dbReference type="Pfam" id="PF00080">
    <property type="entry name" value="Sod_Cu"/>
    <property type="match status" value="1"/>
</dbReference>
<dbReference type="EC" id="1.15.1.1" evidence="8"/>
<dbReference type="CDD" id="cd00305">
    <property type="entry name" value="Cu-Zn_Superoxide_Dismutase"/>
    <property type="match status" value="1"/>
</dbReference>
<dbReference type="Gene3D" id="2.60.40.200">
    <property type="entry name" value="Superoxide dismutase, copper/zinc binding domain"/>
    <property type="match status" value="1"/>
</dbReference>
<organism evidence="11 12">
    <name type="scientific">Cryptolaemus montrouzieri</name>
    <dbReference type="NCBI Taxonomy" id="559131"/>
    <lineage>
        <taxon>Eukaryota</taxon>
        <taxon>Metazoa</taxon>
        <taxon>Ecdysozoa</taxon>
        <taxon>Arthropoda</taxon>
        <taxon>Hexapoda</taxon>
        <taxon>Insecta</taxon>
        <taxon>Pterygota</taxon>
        <taxon>Neoptera</taxon>
        <taxon>Endopterygota</taxon>
        <taxon>Coleoptera</taxon>
        <taxon>Polyphaga</taxon>
        <taxon>Cucujiformia</taxon>
        <taxon>Coccinelloidea</taxon>
        <taxon>Coccinellidae</taxon>
        <taxon>Scymninae</taxon>
        <taxon>Scymnini</taxon>
        <taxon>Cryptolaemus</taxon>
    </lineage>
</organism>
<dbReference type="EMBL" id="JABFTP020000021">
    <property type="protein sequence ID" value="KAL3269815.1"/>
    <property type="molecule type" value="Genomic_DNA"/>
</dbReference>
<evidence type="ECO:0000256" key="1">
    <source>
        <dbReference type="ARBA" id="ARBA00010457"/>
    </source>
</evidence>
<evidence type="ECO:0000313" key="11">
    <source>
        <dbReference type="EMBL" id="KAL3269815.1"/>
    </source>
</evidence>
<keyword evidence="3 8" id="KW-0862">Zinc</keyword>
<evidence type="ECO:0000256" key="8">
    <source>
        <dbReference type="RuleBase" id="RU000393"/>
    </source>
</evidence>
<accession>A0ABD2MU82</accession>
<evidence type="ECO:0000256" key="4">
    <source>
        <dbReference type="ARBA" id="ARBA00022862"/>
    </source>
</evidence>
<reference evidence="11 12" key="1">
    <citation type="journal article" date="2021" name="BMC Biol.">
        <title>Horizontally acquired antibacterial genes associated with adaptive radiation of ladybird beetles.</title>
        <authorList>
            <person name="Li H.S."/>
            <person name="Tang X.F."/>
            <person name="Huang Y.H."/>
            <person name="Xu Z.Y."/>
            <person name="Chen M.L."/>
            <person name="Du X.Y."/>
            <person name="Qiu B.Y."/>
            <person name="Chen P.T."/>
            <person name="Zhang W."/>
            <person name="Slipinski A."/>
            <person name="Escalona H.E."/>
            <person name="Waterhouse R.M."/>
            <person name="Zwick A."/>
            <person name="Pang H."/>
        </authorList>
    </citation>
    <scope>NUCLEOTIDE SEQUENCE [LARGE SCALE GENOMIC DNA]</scope>
    <source>
        <strain evidence="11">SYSU2018</strain>
    </source>
</reference>
<comment type="cofactor">
    <cofactor evidence="8">
        <name>Zn(2+)</name>
        <dbReference type="ChEBI" id="CHEBI:29105"/>
    </cofactor>
    <text evidence="8">Binds 1 zinc ion per subunit.</text>
</comment>
<proteinExistence type="inferred from homology"/>
<evidence type="ECO:0000256" key="3">
    <source>
        <dbReference type="ARBA" id="ARBA00022833"/>
    </source>
</evidence>
<comment type="caution">
    <text evidence="11">The sequence shown here is derived from an EMBL/GenBank/DDBJ whole genome shotgun (WGS) entry which is preliminary data.</text>
</comment>
<evidence type="ECO:0000256" key="7">
    <source>
        <dbReference type="ARBA" id="ARBA00049204"/>
    </source>
</evidence>
<comment type="catalytic activity">
    <reaction evidence="7 8">
        <text>2 superoxide + 2 H(+) = H2O2 + O2</text>
        <dbReference type="Rhea" id="RHEA:20696"/>
        <dbReference type="ChEBI" id="CHEBI:15378"/>
        <dbReference type="ChEBI" id="CHEBI:15379"/>
        <dbReference type="ChEBI" id="CHEBI:16240"/>
        <dbReference type="ChEBI" id="CHEBI:18421"/>
        <dbReference type="EC" id="1.15.1.1"/>
    </reaction>
</comment>
<comment type="cofactor">
    <cofactor evidence="8">
        <name>Cu cation</name>
        <dbReference type="ChEBI" id="CHEBI:23378"/>
    </cofactor>
    <text evidence="8">Binds 1 copper ion per subunit.</text>
</comment>
<sequence length="170" mass="17879">MWSISVIAVCLVCVTYAERPKAIAVLRNPEKGIDGTVKFEETDDGILVHVNITGLTPGAHGFHVHDKGDVSDPKCTSAGGHFNPFNKHHGAPEDEDRHVGDLGNIVADEQGIATITIKDKIIKLSGQTCVIGRAVVVHENPDDLGRGGFSDSKTTGHAGGRLACGVIGIV</sequence>
<keyword evidence="2 8" id="KW-0479">Metal-binding</keyword>
<dbReference type="GO" id="GO:0046872">
    <property type="term" value="F:metal ion binding"/>
    <property type="evidence" value="ECO:0007669"/>
    <property type="project" value="UniProtKB-KW"/>
</dbReference>
<evidence type="ECO:0000259" key="10">
    <source>
        <dbReference type="Pfam" id="PF00080"/>
    </source>
</evidence>
<dbReference type="InterPro" id="IPR001424">
    <property type="entry name" value="SOD_Cu_Zn_dom"/>
</dbReference>
<evidence type="ECO:0000313" key="12">
    <source>
        <dbReference type="Proteomes" id="UP001516400"/>
    </source>
</evidence>
<dbReference type="PANTHER" id="PTHR10003">
    <property type="entry name" value="SUPEROXIDE DISMUTASE CU-ZN -RELATED"/>
    <property type="match status" value="1"/>
</dbReference>
<feature type="chain" id="PRO_5044895061" description="Superoxide dismutase [Cu-Zn]" evidence="9">
    <location>
        <begin position="18"/>
        <end position="170"/>
    </location>
</feature>
<comment type="similarity">
    <text evidence="1 8">Belongs to the Cu-Zn superoxide dismutase family.</text>
</comment>
<dbReference type="Proteomes" id="UP001516400">
    <property type="component" value="Unassembled WGS sequence"/>
</dbReference>
<dbReference type="PRINTS" id="PR00068">
    <property type="entry name" value="CUZNDISMTASE"/>
</dbReference>
<dbReference type="FunFam" id="2.60.40.200:FF:000001">
    <property type="entry name" value="Superoxide dismutase [Cu-Zn]"/>
    <property type="match status" value="1"/>
</dbReference>
<keyword evidence="12" id="KW-1185">Reference proteome</keyword>
<dbReference type="GO" id="GO:0004784">
    <property type="term" value="F:superoxide dismutase activity"/>
    <property type="evidence" value="ECO:0007669"/>
    <property type="project" value="UniProtKB-EC"/>
</dbReference>
<gene>
    <name evidence="11" type="ORF">HHI36_008873</name>
</gene>
<dbReference type="AlphaFoldDB" id="A0ABD2MU82"/>
<comment type="function">
    <text evidence="8">Destroys radicals which are normally produced within the cells and which are toxic to biological systems.</text>
</comment>
<evidence type="ECO:0000256" key="9">
    <source>
        <dbReference type="SAM" id="SignalP"/>
    </source>
</evidence>
<name>A0ABD2MU82_9CUCU</name>
<dbReference type="InterPro" id="IPR024134">
    <property type="entry name" value="SOD_Cu/Zn_/chaperone"/>
</dbReference>
<keyword evidence="9" id="KW-0732">Signal</keyword>
<keyword evidence="6 8" id="KW-0186">Copper</keyword>
<dbReference type="InterPro" id="IPR036423">
    <property type="entry name" value="SOD-like_Cu/Zn_dom_sf"/>
</dbReference>
<protein>
    <recommendedName>
        <fullName evidence="8">Superoxide dismutase [Cu-Zn]</fullName>
        <ecNumber evidence="8">1.15.1.1</ecNumber>
    </recommendedName>
</protein>
<dbReference type="PROSITE" id="PS00087">
    <property type="entry name" value="SOD_CU_ZN_1"/>
    <property type="match status" value="1"/>
</dbReference>
<dbReference type="InterPro" id="IPR018152">
    <property type="entry name" value="SOD_Cu/Zn_BS"/>
</dbReference>
<dbReference type="SUPFAM" id="SSF49329">
    <property type="entry name" value="Cu,Zn superoxide dismutase-like"/>
    <property type="match status" value="1"/>
</dbReference>
<keyword evidence="4" id="KW-0049">Antioxidant</keyword>
<evidence type="ECO:0000256" key="5">
    <source>
        <dbReference type="ARBA" id="ARBA00023002"/>
    </source>
</evidence>
<feature type="signal peptide" evidence="9">
    <location>
        <begin position="1"/>
        <end position="17"/>
    </location>
</feature>
<dbReference type="PROSITE" id="PS00332">
    <property type="entry name" value="SOD_CU_ZN_2"/>
    <property type="match status" value="1"/>
</dbReference>
<evidence type="ECO:0000256" key="6">
    <source>
        <dbReference type="ARBA" id="ARBA00023008"/>
    </source>
</evidence>